<accession>A0A0A6PC85</accession>
<organism evidence="1 2">
    <name type="scientific">Candidatus Thiomargarita nelsonii</name>
    <dbReference type="NCBI Taxonomy" id="1003181"/>
    <lineage>
        <taxon>Bacteria</taxon>
        <taxon>Pseudomonadati</taxon>
        <taxon>Pseudomonadota</taxon>
        <taxon>Gammaproteobacteria</taxon>
        <taxon>Thiotrichales</taxon>
        <taxon>Thiotrichaceae</taxon>
        <taxon>Thiomargarita</taxon>
    </lineage>
</organism>
<reference evidence="1 2" key="1">
    <citation type="journal article" date="2016" name="Front. Microbiol.">
        <title>Single-Cell (Meta-)Genomics of a Dimorphic Candidatus Thiomargarita nelsonii Reveals Genomic Plasticity.</title>
        <authorList>
            <person name="Flood B.E."/>
            <person name="Fliss P."/>
            <person name="Jones D.S."/>
            <person name="Dick G.J."/>
            <person name="Jain S."/>
            <person name="Kaster A.K."/>
            <person name="Winkel M."/>
            <person name="Mussmann M."/>
            <person name="Bailey J."/>
        </authorList>
    </citation>
    <scope>NUCLEOTIDE SEQUENCE [LARGE SCALE GENOMIC DNA]</scope>
    <source>
        <strain evidence="1">Hydrate Ridge</strain>
    </source>
</reference>
<dbReference type="Proteomes" id="UP000030428">
    <property type="component" value="Unassembled WGS sequence"/>
</dbReference>
<dbReference type="AlphaFoldDB" id="A0A0A6PC85"/>
<name>A0A0A6PC85_9GAMM</name>
<gene>
    <name evidence="1" type="ORF">PN36_21870</name>
</gene>
<proteinExistence type="predicted"/>
<evidence type="ECO:0000313" key="2">
    <source>
        <dbReference type="Proteomes" id="UP000030428"/>
    </source>
</evidence>
<evidence type="ECO:0000313" key="1">
    <source>
        <dbReference type="EMBL" id="KHD07864.1"/>
    </source>
</evidence>
<sequence length="72" mass="8302">MIFWQSKIISLLNKQNIYIDEATFLKWSLEQPDENTIIRKLSQGGAKLITGPRGCGKSTLMLKTFHKYLCQL</sequence>
<keyword evidence="2" id="KW-1185">Reference proteome</keyword>
<dbReference type="EMBL" id="JSZA02000099">
    <property type="protein sequence ID" value="KHD07864.1"/>
    <property type="molecule type" value="Genomic_DNA"/>
</dbReference>
<comment type="caution">
    <text evidence="1">The sequence shown here is derived from an EMBL/GenBank/DDBJ whole genome shotgun (WGS) entry which is preliminary data.</text>
</comment>
<protein>
    <submittedName>
        <fullName evidence="1">Uncharacterized protein</fullName>
    </submittedName>
</protein>